<proteinExistence type="predicted"/>
<comment type="caution">
    <text evidence="2">The sequence shown here is derived from an EMBL/GenBank/DDBJ whole genome shotgun (WGS) entry which is preliminary data.</text>
</comment>
<reference evidence="2 3" key="1">
    <citation type="journal article" date="2024" name="Plant Biotechnol. J.">
        <title>Dendrobium thyrsiflorum genome and its molecular insights into genes involved in important horticultural traits.</title>
        <authorList>
            <person name="Chen B."/>
            <person name="Wang J.Y."/>
            <person name="Zheng P.J."/>
            <person name="Li K.L."/>
            <person name="Liang Y.M."/>
            <person name="Chen X.F."/>
            <person name="Zhang C."/>
            <person name="Zhao X."/>
            <person name="He X."/>
            <person name="Zhang G.Q."/>
            <person name="Liu Z.J."/>
            <person name="Xu Q."/>
        </authorList>
    </citation>
    <scope>NUCLEOTIDE SEQUENCE [LARGE SCALE GENOMIC DNA]</scope>
    <source>
        <strain evidence="2">GZMU011</strain>
    </source>
</reference>
<protein>
    <submittedName>
        <fullName evidence="2">Uncharacterized protein</fullName>
    </submittedName>
</protein>
<dbReference type="EMBL" id="JANQDX010000005">
    <property type="protein sequence ID" value="KAL0924432.1"/>
    <property type="molecule type" value="Genomic_DNA"/>
</dbReference>
<evidence type="ECO:0000313" key="2">
    <source>
        <dbReference type="EMBL" id="KAL0924432.1"/>
    </source>
</evidence>
<name>A0ABD0VP71_DENTH</name>
<keyword evidence="3" id="KW-1185">Reference proteome</keyword>
<evidence type="ECO:0000313" key="3">
    <source>
        <dbReference type="Proteomes" id="UP001552299"/>
    </source>
</evidence>
<evidence type="ECO:0000256" key="1">
    <source>
        <dbReference type="SAM" id="SignalP"/>
    </source>
</evidence>
<organism evidence="2 3">
    <name type="scientific">Dendrobium thyrsiflorum</name>
    <name type="common">Pinecone-like raceme dendrobium</name>
    <name type="synonym">Orchid</name>
    <dbReference type="NCBI Taxonomy" id="117978"/>
    <lineage>
        <taxon>Eukaryota</taxon>
        <taxon>Viridiplantae</taxon>
        <taxon>Streptophyta</taxon>
        <taxon>Embryophyta</taxon>
        <taxon>Tracheophyta</taxon>
        <taxon>Spermatophyta</taxon>
        <taxon>Magnoliopsida</taxon>
        <taxon>Liliopsida</taxon>
        <taxon>Asparagales</taxon>
        <taxon>Orchidaceae</taxon>
        <taxon>Epidendroideae</taxon>
        <taxon>Malaxideae</taxon>
        <taxon>Dendrobiinae</taxon>
        <taxon>Dendrobium</taxon>
    </lineage>
</organism>
<accession>A0ABD0VP71</accession>
<dbReference type="AlphaFoldDB" id="A0ABD0VP71"/>
<dbReference type="Proteomes" id="UP001552299">
    <property type="component" value="Unassembled WGS sequence"/>
</dbReference>
<sequence>MDMMLIITTSLRALITWSNPIQATTSTASKTTSNKKTKKENWSKIFAKHLIHLVEIFSVRVGDPRIVHEYPNIHPLDRHLQSGDALNKIPCEIDEHGLNPDLVVLFRDGGRDVTELIGAAADEHKVEAAAG</sequence>
<gene>
    <name evidence="2" type="ORF">M5K25_005261</name>
</gene>
<feature type="signal peptide" evidence="1">
    <location>
        <begin position="1"/>
        <end position="18"/>
    </location>
</feature>
<feature type="chain" id="PRO_5044777273" evidence="1">
    <location>
        <begin position="19"/>
        <end position="131"/>
    </location>
</feature>
<keyword evidence="1" id="KW-0732">Signal</keyword>